<organism evidence="2 3">
    <name type="scientific">Algoriphagus aquatilis</name>
    <dbReference type="NCBI Taxonomy" id="490186"/>
    <lineage>
        <taxon>Bacteria</taxon>
        <taxon>Pseudomonadati</taxon>
        <taxon>Bacteroidota</taxon>
        <taxon>Cytophagia</taxon>
        <taxon>Cytophagales</taxon>
        <taxon>Cyclobacteriaceae</taxon>
        <taxon>Algoriphagus</taxon>
    </lineage>
</organism>
<name>A0ABW0BY34_9BACT</name>
<dbReference type="EMBL" id="JBHSKS010000005">
    <property type="protein sequence ID" value="MFC5191868.1"/>
    <property type="molecule type" value="Genomic_DNA"/>
</dbReference>
<protein>
    <recommendedName>
        <fullName evidence="4">Outer membrane protein beta-barrel domain-containing protein</fullName>
    </recommendedName>
</protein>
<evidence type="ECO:0000313" key="3">
    <source>
        <dbReference type="Proteomes" id="UP001596163"/>
    </source>
</evidence>
<sequence length="272" mass="30743">MRKVLLAICLFFVNLSLGLSQTAVWTEFDGAYWQKFDGLSVNGENYLIRSGSFRPFLGMGLGKSWSLGLMGDFLAYRDREADVSSYLPVYNPNSPQPENPEIIGYQQINNFTAKSNAYFSFGMFLRKSVQLGKRTSLNLSLYGLKGTGAEGNYEIFPEFYPGWNCPMCLSFVPGPLEFRFKEESWRFGLDFGFNWVLSSWMAFGLKANFFEFRKQILSSYPQISNGFELPQWPSGNSMNYGSRIGFGSAVVREGIRVSINFTPFSSGKSEAQ</sequence>
<reference evidence="3" key="1">
    <citation type="journal article" date="2019" name="Int. J. Syst. Evol. Microbiol.">
        <title>The Global Catalogue of Microorganisms (GCM) 10K type strain sequencing project: providing services to taxonomists for standard genome sequencing and annotation.</title>
        <authorList>
            <consortium name="The Broad Institute Genomics Platform"/>
            <consortium name="The Broad Institute Genome Sequencing Center for Infectious Disease"/>
            <person name="Wu L."/>
            <person name="Ma J."/>
        </authorList>
    </citation>
    <scope>NUCLEOTIDE SEQUENCE [LARGE SCALE GENOMIC DNA]</scope>
    <source>
        <strain evidence="3">CGMCC 1.7030</strain>
    </source>
</reference>
<dbReference type="RefSeq" id="WP_377914315.1">
    <property type="nucleotide sequence ID" value="NZ_JBHSKS010000005.1"/>
</dbReference>
<gene>
    <name evidence="2" type="ORF">ACFPIK_08820</name>
</gene>
<comment type="caution">
    <text evidence="2">The sequence shown here is derived from an EMBL/GenBank/DDBJ whole genome shotgun (WGS) entry which is preliminary data.</text>
</comment>
<evidence type="ECO:0000256" key="1">
    <source>
        <dbReference type="SAM" id="SignalP"/>
    </source>
</evidence>
<proteinExistence type="predicted"/>
<accession>A0ABW0BY34</accession>
<keyword evidence="3" id="KW-1185">Reference proteome</keyword>
<feature type="chain" id="PRO_5047382163" description="Outer membrane protein beta-barrel domain-containing protein" evidence="1">
    <location>
        <begin position="26"/>
        <end position="272"/>
    </location>
</feature>
<keyword evidence="1" id="KW-0732">Signal</keyword>
<dbReference type="Proteomes" id="UP001596163">
    <property type="component" value="Unassembled WGS sequence"/>
</dbReference>
<evidence type="ECO:0000313" key="2">
    <source>
        <dbReference type="EMBL" id="MFC5191868.1"/>
    </source>
</evidence>
<evidence type="ECO:0008006" key="4">
    <source>
        <dbReference type="Google" id="ProtNLM"/>
    </source>
</evidence>
<feature type="signal peptide" evidence="1">
    <location>
        <begin position="1"/>
        <end position="25"/>
    </location>
</feature>